<dbReference type="Proteomes" id="UP000315349">
    <property type="component" value="Chromosome"/>
</dbReference>
<keyword evidence="2" id="KW-1185">Reference proteome</keyword>
<name>A0A518GSJ4_9PLAN</name>
<dbReference type="AlphaFoldDB" id="A0A518GSJ4"/>
<sequence>MSSPAPPEKFNWPKPWRLINSSESSQEVLGSQPYEPDPKKFTFEAELQHEVCPSHPLYRVNCQAVARSLEHPDAFIFATDRPDMPVAFVHLTWRVEEGPEFPYTIGYPSWEAFNVAWTAGCVDHAP</sequence>
<evidence type="ECO:0000313" key="1">
    <source>
        <dbReference type="EMBL" id="QDV31560.1"/>
    </source>
</evidence>
<evidence type="ECO:0000313" key="2">
    <source>
        <dbReference type="Proteomes" id="UP000315349"/>
    </source>
</evidence>
<accession>A0A518GSJ4</accession>
<reference evidence="1 2" key="1">
    <citation type="submission" date="2019-02" db="EMBL/GenBank/DDBJ databases">
        <title>Deep-cultivation of Planctomycetes and their phenomic and genomic characterization uncovers novel biology.</title>
        <authorList>
            <person name="Wiegand S."/>
            <person name="Jogler M."/>
            <person name="Boedeker C."/>
            <person name="Pinto D."/>
            <person name="Vollmers J."/>
            <person name="Rivas-Marin E."/>
            <person name="Kohn T."/>
            <person name="Peeters S.H."/>
            <person name="Heuer A."/>
            <person name="Rast P."/>
            <person name="Oberbeckmann S."/>
            <person name="Bunk B."/>
            <person name="Jeske O."/>
            <person name="Meyerdierks A."/>
            <person name="Storesund J.E."/>
            <person name="Kallscheuer N."/>
            <person name="Luecker S."/>
            <person name="Lage O.M."/>
            <person name="Pohl T."/>
            <person name="Merkel B.J."/>
            <person name="Hornburger P."/>
            <person name="Mueller R.-W."/>
            <person name="Bruemmer F."/>
            <person name="Labrenz M."/>
            <person name="Spormann A.M."/>
            <person name="Op den Camp H."/>
            <person name="Overmann J."/>
            <person name="Amann R."/>
            <person name="Jetten M.S.M."/>
            <person name="Mascher T."/>
            <person name="Medema M.H."/>
            <person name="Devos D.P."/>
            <person name="Kaster A.-K."/>
            <person name="Ovreas L."/>
            <person name="Rohde M."/>
            <person name="Galperin M.Y."/>
            <person name="Jogler C."/>
        </authorList>
    </citation>
    <scope>NUCLEOTIDE SEQUENCE [LARGE SCALE GENOMIC DNA]</scope>
    <source>
        <strain evidence="1 2">Spb1</strain>
    </source>
</reference>
<dbReference type="KEGG" id="peh:Spb1_35050"/>
<dbReference type="EMBL" id="CP036299">
    <property type="protein sequence ID" value="QDV31560.1"/>
    <property type="molecule type" value="Genomic_DNA"/>
</dbReference>
<protein>
    <submittedName>
        <fullName evidence="1">Uncharacterized protein</fullName>
    </submittedName>
</protein>
<gene>
    <name evidence="1" type="ORF">Spb1_35050</name>
</gene>
<proteinExistence type="predicted"/>
<organism evidence="1 2">
    <name type="scientific">Planctopirus ephydatiae</name>
    <dbReference type="NCBI Taxonomy" id="2528019"/>
    <lineage>
        <taxon>Bacteria</taxon>
        <taxon>Pseudomonadati</taxon>
        <taxon>Planctomycetota</taxon>
        <taxon>Planctomycetia</taxon>
        <taxon>Planctomycetales</taxon>
        <taxon>Planctomycetaceae</taxon>
        <taxon>Planctopirus</taxon>
    </lineage>
</organism>